<sequence length="732" mass="83844">MGDSSNTLQAQFETFMKMYQEHRQHDRIEREQLSARIEELSRDLSATRTDTHQGDDGSANRNPRDFHYGGHRQDGRVNLPRYSRLEFPLYDGKQDPLAWLSRCEHFFRHQHIPEAEKVEIASYHLDEDAQVWFLKLDRDRPGISWEEFKRQCHLRFGPSIQGNKLGALSKLRQVTTVEDYQRQFEQLAARAGPLTSEQELEIFISGLQEYIAIEVELHRPQDLTSAMSLARLYERRGGVRKLAPTNHRFTPQQPVTSNSNNSKIFKRLSRTEMDERRAKGLCFNCDEVYTRGHQCKRLFWLDGIEESVQGETEDHDIEEEFPPEISLHAIMGEHSGGKTMKIHGIIGNQHLLILIDSGSTHSFLGSQWVTTLGLTCEPKAGLQVMVANGSKIRSPGQCLHVPVMMGNQLIQIDFYVLQLTGIDAVLGVNWLQTLGPILWDFKAKTMVFKQHGRVMELQGADNENLRTPALLNVAELALTKTDLDLLLSEFEVVFQEPKGLPPVRTFDHRINLEPGTHPVVVRPYRYPHAQKDEIERQCIEMLEREDQASLSAISMPLIPLFNSIRIDIQTSEQFQLLLRRIQQGEAVGPWEYKDGLIFFKERVYLQDTSPLVQSIIAAIHDGGHEGYQKTLHREIQPLPKAILDSRVFHNKKQVLVHWDGLSPADSSWEEVSSFQSRFPSFTLADKCQFNGGSDVMTKGHVDNKLDKGFKVYQRRGRAGDSRAGDVEKNRED</sequence>
<accession>A0A5N5L7Y9</accession>
<dbReference type="Gene3D" id="3.10.10.10">
    <property type="entry name" value="HIV Type 1 Reverse Transcriptase, subunit A, domain 1"/>
    <property type="match status" value="1"/>
</dbReference>
<name>A0A5N5L7Y9_9ROSI</name>
<feature type="region of interest" description="Disordered" evidence="1">
    <location>
        <begin position="712"/>
        <end position="732"/>
    </location>
</feature>
<dbReference type="Pfam" id="PF03732">
    <property type="entry name" value="Retrotrans_gag"/>
    <property type="match status" value="1"/>
</dbReference>
<dbReference type="Pfam" id="PF08284">
    <property type="entry name" value="RVP_2"/>
    <property type="match status" value="1"/>
</dbReference>
<feature type="compositionally biased region" description="Basic and acidic residues" evidence="1">
    <location>
        <begin position="717"/>
        <end position="732"/>
    </location>
</feature>
<dbReference type="EMBL" id="VDCV01000010">
    <property type="protein sequence ID" value="KAB5538897.1"/>
    <property type="molecule type" value="Genomic_DNA"/>
</dbReference>
<organism evidence="3 4">
    <name type="scientific">Salix brachista</name>
    <dbReference type="NCBI Taxonomy" id="2182728"/>
    <lineage>
        <taxon>Eukaryota</taxon>
        <taxon>Viridiplantae</taxon>
        <taxon>Streptophyta</taxon>
        <taxon>Embryophyta</taxon>
        <taxon>Tracheophyta</taxon>
        <taxon>Spermatophyta</taxon>
        <taxon>Magnoliopsida</taxon>
        <taxon>eudicotyledons</taxon>
        <taxon>Gunneridae</taxon>
        <taxon>Pentapetalae</taxon>
        <taxon>rosids</taxon>
        <taxon>fabids</taxon>
        <taxon>Malpighiales</taxon>
        <taxon>Salicaceae</taxon>
        <taxon>Saliceae</taxon>
        <taxon>Salix</taxon>
    </lineage>
</organism>
<dbReference type="AlphaFoldDB" id="A0A5N5L7Y9"/>
<dbReference type="InterPro" id="IPR021109">
    <property type="entry name" value="Peptidase_aspartic_dom_sf"/>
</dbReference>
<dbReference type="SUPFAM" id="SSF54160">
    <property type="entry name" value="Chromo domain-like"/>
    <property type="match status" value="1"/>
</dbReference>
<evidence type="ECO:0000256" key="1">
    <source>
        <dbReference type="SAM" id="MobiDB-lite"/>
    </source>
</evidence>
<dbReference type="Proteomes" id="UP000326939">
    <property type="component" value="Chromosome 10"/>
</dbReference>
<comment type="caution">
    <text evidence="3">The sequence shown here is derived from an EMBL/GenBank/DDBJ whole genome shotgun (WGS) entry which is preliminary data.</text>
</comment>
<dbReference type="InterPro" id="IPR032567">
    <property type="entry name" value="RTL1-rel"/>
</dbReference>
<dbReference type="Gene3D" id="2.40.50.40">
    <property type="match status" value="1"/>
</dbReference>
<feature type="compositionally biased region" description="Basic and acidic residues" evidence="1">
    <location>
        <begin position="62"/>
        <end position="73"/>
    </location>
</feature>
<dbReference type="SUPFAM" id="SSF56672">
    <property type="entry name" value="DNA/RNA polymerases"/>
    <property type="match status" value="1"/>
</dbReference>
<proteinExistence type="predicted"/>
<dbReference type="InterPro" id="IPR005162">
    <property type="entry name" value="Retrotrans_gag_dom"/>
</dbReference>
<dbReference type="SUPFAM" id="SSF50630">
    <property type="entry name" value="Acid proteases"/>
    <property type="match status" value="1"/>
</dbReference>
<evidence type="ECO:0000259" key="2">
    <source>
        <dbReference type="Pfam" id="PF03732"/>
    </source>
</evidence>
<protein>
    <recommendedName>
        <fullName evidence="2">Retrotransposon gag domain-containing protein</fullName>
    </recommendedName>
</protein>
<keyword evidence="4" id="KW-1185">Reference proteome</keyword>
<reference evidence="4" key="1">
    <citation type="journal article" date="2019" name="Gigascience">
        <title>De novo genome assembly of the endangered Acer yangbiense, a plant species with extremely small populations endemic to Yunnan Province, China.</title>
        <authorList>
            <person name="Yang J."/>
            <person name="Wariss H.M."/>
            <person name="Tao L."/>
            <person name="Zhang R."/>
            <person name="Yun Q."/>
            <person name="Hollingsworth P."/>
            <person name="Dao Z."/>
            <person name="Luo G."/>
            <person name="Guo H."/>
            <person name="Ma Y."/>
            <person name="Sun W."/>
        </authorList>
    </citation>
    <scope>NUCLEOTIDE SEQUENCE [LARGE SCALE GENOMIC DNA]</scope>
    <source>
        <strain evidence="4">cv. br00</strain>
    </source>
</reference>
<evidence type="ECO:0000313" key="3">
    <source>
        <dbReference type="EMBL" id="KAB5538897.1"/>
    </source>
</evidence>
<dbReference type="CDD" id="cd00303">
    <property type="entry name" value="retropepsin_like"/>
    <property type="match status" value="1"/>
</dbReference>
<gene>
    <name evidence="3" type="ORF">DKX38_016430</name>
</gene>
<feature type="region of interest" description="Disordered" evidence="1">
    <location>
        <begin position="42"/>
        <end position="73"/>
    </location>
</feature>
<dbReference type="InterPro" id="IPR043502">
    <property type="entry name" value="DNA/RNA_pol_sf"/>
</dbReference>
<dbReference type="InterPro" id="IPR016197">
    <property type="entry name" value="Chromo-like_dom_sf"/>
</dbReference>
<evidence type="ECO:0000313" key="4">
    <source>
        <dbReference type="Proteomes" id="UP000326939"/>
    </source>
</evidence>
<dbReference type="PANTHER" id="PTHR15503">
    <property type="entry name" value="LDOC1 RELATED"/>
    <property type="match status" value="1"/>
</dbReference>
<feature type="domain" description="Retrotransposon gag" evidence="2">
    <location>
        <begin position="120"/>
        <end position="209"/>
    </location>
</feature>
<dbReference type="PANTHER" id="PTHR15503:SF22">
    <property type="entry name" value="TRANSPOSON TY3-I GAG POLYPROTEIN"/>
    <property type="match status" value="1"/>
</dbReference>
<dbReference type="Gene3D" id="2.40.70.10">
    <property type="entry name" value="Acid Proteases"/>
    <property type="match status" value="1"/>
</dbReference>